<dbReference type="InterPro" id="IPR019350">
    <property type="entry name" value="RNA_pol_I-sp_TIF_RRN6-like"/>
</dbReference>
<evidence type="ECO:0000313" key="5">
    <source>
        <dbReference type="EMBL" id="RMY55721.1"/>
    </source>
</evidence>
<dbReference type="GO" id="GO:0070860">
    <property type="term" value="C:RNA polymerase I core factor complex"/>
    <property type="evidence" value="ECO:0007669"/>
    <property type="project" value="TreeGrafter"/>
</dbReference>
<evidence type="ECO:0008006" key="7">
    <source>
        <dbReference type="Google" id="ProtNLM"/>
    </source>
</evidence>
<feature type="compositionally biased region" description="Low complexity" evidence="1">
    <location>
        <begin position="786"/>
        <end position="806"/>
    </location>
</feature>
<dbReference type="Pfam" id="PF20639">
    <property type="entry name" value="Rrn6_K-rich"/>
    <property type="match status" value="1"/>
</dbReference>
<organism evidence="5 6">
    <name type="scientific">Hortaea werneckii</name>
    <name type="common">Black yeast</name>
    <name type="synonym">Cladosporium werneckii</name>
    <dbReference type="NCBI Taxonomy" id="91943"/>
    <lineage>
        <taxon>Eukaryota</taxon>
        <taxon>Fungi</taxon>
        <taxon>Dikarya</taxon>
        <taxon>Ascomycota</taxon>
        <taxon>Pezizomycotina</taxon>
        <taxon>Dothideomycetes</taxon>
        <taxon>Dothideomycetidae</taxon>
        <taxon>Mycosphaerellales</taxon>
        <taxon>Teratosphaeriaceae</taxon>
        <taxon>Hortaea</taxon>
    </lineage>
</organism>
<evidence type="ECO:0000259" key="4">
    <source>
        <dbReference type="Pfam" id="PF20640"/>
    </source>
</evidence>
<gene>
    <name evidence="5" type="ORF">D0863_13219</name>
</gene>
<dbReference type="InterPro" id="IPR048537">
    <property type="entry name" value="RRN6_HB"/>
</dbReference>
<dbReference type="Pfam" id="PF10214">
    <property type="entry name" value="Rrn6_beta-prop"/>
    <property type="match status" value="1"/>
</dbReference>
<feature type="compositionally biased region" description="Low complexity" evidence="1">
    <location>
        <begin position="896"/>
        <end position="917"/>
    </location>
</feature>
<feature type="compositionally biased region" description="Basic residues" evidence="1">
    <location>
        <begin position="956"/>
        <end position="965"/>
    </location>
</feature>
<feature type="region of interest" description="Disordered" evidence="1">
    <location>
        <begin position="774"/>
        <end position="806"/>
    </location>
</feature>
<proteinExistence type="predicted"/>
<feature type="domain" description="RRN6 beta-propeller" evidence="2">
    <location>
        <begin position="110"/>
        <end position="446"/>
    </location>
</feature>
<feature type="domain" description="RRN6 K-rich C-terminal" evidence="3">
    <location>
        <begin position="835"/>
        <end position="965"/>
    </location>
</feature>
<protein>
    <recommendedName>
        <fullName evidence="7">RNA polymerase I-specific transcription initiation factor RRN6-like protein</fullName>
    </recommendedName>
</protein>
<dbReference type="PANTHER" id="PTHR28221">
    <property type="entry name" value="RNA POLYMERASE I-SPECIFIC TRANSCRIPTION INITIATION FACTOR RRN6"/>
    <property type="match status" value="1"/>
</dbReference>
<dbReference type="EMBL" id="QWIP01000733">
    <property type="protein sequence ID" value="RMY55721.1"/>
    <property type="molecule type" value="Genomic_DNA"/>
</dbReference>
<dbReference type="InterPro" id="IPR048536">
    <property type="entry name" value="Rrn6_K-rich"/>
</dbReference>
<dbReference type="GO" id="GO:0001163">
    <property type="term" value="F:RNA polymerase I transcription regulatory region sequence-specific DNA binding"/>
    <property type="evidence" value="ECO:0007669"/>
    <property type="project" value="TreeGrafter"/>
</dbReference>
<dbReference type="AlphaFoldDB" id="A0A3M7CUE6"/>
<dbReference type="Proteomes" id="UP000269276">
    <property type="component" value="Unassembled WGS sequence"/>
</dbReference>
<dbReference type="InterPro" id="IPR048535">
    <property type="entry name" value="RRN6_beta-prop"/>
</dbReference>
<feature type="region of interest" description="Disordered" evidence="1">
    <location>
        <begin position="885"/>
        <end position="965"/>
    </location>
</feature>
<dbReference type="Pfam" id="PF20640">
    <property type="entry name" value="Rrn6_HB"/>
    <property type="match status" value="1"/>
</dbReference>
<evidence type="ECO:0000313" key="6">
    <source>
        <dbReference type="Proteomes" id="UP000269276"/>
    </source>
</evidence>
<evidence type="ECO:0000259" key="2">
    <source>
        <dbReference type="Pfam" id="PF10214"/>
    </source>
</evidence>
<reference evidence="5 6" key="1">
    <citation type="journal article" date="2018" name="BMC Genomics">
        <title>Genomic evidence for intraspecific hybridization in a clonal and extremely halotolerant yeast.</title>
        <authorList>
            <person name="Gostincar C."/>
            <person name="Stajich J.E."/>
            <person name="Zupancic J."/>
            <person name="Zalar P."/>
            <person name="Gunde-Cimerman N."/>
        </authorList>
    </citation>
    <scope>NUCLEOTIDE SEQUENCE [LARGE SCALE GENOMIC DNA]</scope>
    <source>
        <strain evidence="5 6">EXF-2682</strain>
    </source>
</reference>
<evidence type="ECO:0000259" key="3">
    <source>
        <dbReference type="Pfam" id="PF20639"/>
    </source>
</evidence>
<dbReference type="PANTHER" id="PTHR28221:SF2">
    <property type="entry name" value="RNA POLYMERASE I-SPECIFIC TRANSCRIPTION INITIATION FACTOR RRN6"/>
    <property type="match status" value="1"/>
</dbReference>
<comment type="caution">
    <text evidence="5">The sequence shown here is derived from an EMBL/GenBank/DDBJ whole genome shotgun (WGS) entry which is preliminary data.</text>
</comment>
<sequence>MADQARHGLSYGHFGLAAYDLDESKWRFTRNPYSGVNLIPIGEPEQLLESSVFSHPKDNPESLHQASSVENARRVRDCVKALPEVQPASDLLPSSFRVSEGVQSAISRNDPLRGGLLALGEISSEASRHSIRTIAFVCGRTGSEVRLAELRMQRQGWTDSKDMWVDVPTIHGDSAQWHSGGSPIQQVCFANIQEGKSAFLAVRLLTRLAIFRPILRDHPCQISSGSSLDMNMVFELPIPMTGARSYADVAFNNWYNRQFGVVDQTGSWSVWELYGRKGNKAKCIAASALASDRNCSLPVINDGWARIRWICSPTVIAIANRAKVVLHEISSDSKLSPSKTFEIEASQHWILDLAAPLSYPNFLCLLTTQRLVIYNVRCDEDAGLSATAILDLRHFKDPEDTTLSLTTLGDDGDLIVLVHSKSDTATLKFDFRVNDDGTINTDDPSIVNFADHHHGFHLSTIKRNTKASEDEDGTALQIEESATNLYNVFALDQSLCLRRQLLSAYSYCKNGYRVTPPTWKARLPAKSSTRLPKEDFVLDDEDEDAVAEESRTSRPASAFVLHRKMLNSRRNRSGWTVPFEITAQTLDRRLSELALDIIINASMNILRQQNPDIVIPSQTLRDLREGAVTVGDIEAMSSQLQDLAVAGFGTKDMKSEAPEEHNLQLVLRHVRNRAVPSTQADHSELSLTDVYNQMIDDYISPLPPTISGRTRLAKENLMRSVAADVALASRFICTEEPEPPIQEVQESQQQSWELPMRSGADLASSQLLPSSQAYDSSSQVQYSQRSILPTPSPSATPSITTASSGTSVFAPEVSRLARITSFSKPAPSALPRSLRNVLAHWPPDEDPDNYDWVKTSRRIRHADEAFEDEAGMTEKERLRLQRRAERHIRRQRKEAAASQAAQIASSQAPEIAISASQPRGDKVESQPVGLAASSQIQDRGVPSASQMVPGRFGGRPAKKKRKQGF</sequence>
<dbReference type="OrthoDB" id="4090074at2759"/>
<feature type="compositionally biased region" description="Polar residues" evidence="1">
    <location>
        <begin position="774"/>
        <end position="785"/>
    </location>
</feature>
<evidence type="ECO:0000256" key="1">
    <source>
        <dbReference type="SAM" id="MobiDB-lite"/>
    </source>
</evidence>
<accession>A0A3M7CUE6</accession>
<feature type="domain" description="RRN6 helical bundle" evidence="4">
    <location>
        <begin position="533"/>
        <end position="729"/>
    </location>
</feature>
<dbReference type="GO" id="GO:0001179">
    <property type="term" value="F:RNA polymerase I general transcription initiation factor binding"/>
    <property type="evidence" value="ECO:0007669"/>
    <property type="project" value="TreeGrafter"/>
</dbReference>
<name>A0A3M7CUE6_HORWE</name>
<dbReference type="GO" id="GO:0042790">
    <property type="term" value="P:nucleolar large rRNA transcription by RNA polymerase I"/>
    <property type="evidence" value="ECO:0007669"/>
    <property type="project" value="TreeGrafter"/>
</dbReference>